<accession>A0A8H5WS37</accession>
<keyword evidence="2" id="KW-1185">Reference proteome</keyword>
<dbReference type="AlphaFoldDB" id="A0A8H5WS37"/>
<proteinExistence type="predicted"/>
<evidence type="ECO:0000313" key="1">
    <source>
        <dbReference type="EMBL" id="KAF5670141.1"/>
    </source>
</evidence>
<gene>
    <name evidence="1" type="ORF">FCIRC_9049</name>
</gene>
<dbReference type="Proteomes" id="UP000572754">
    <property type="component" value="Unassembled WGS sequence"/>
</dbReference>
<evidence type="ECO:0000313" key="2">
    <source>
        <dbReference type="Proteomes" id="UP000572754"/>
    </source>
</evidence>
<dbReference type="EMBL" id="JAAQPE010000314">
    <property type="protein sequence ID" value="KAF5670141.1"/>
    <property type="molecule type" value="Genomic_DNA"/>
</dbReference>
<sequence length="455" mass="52814">MFSQYKASKTCIRRNYVVNLLNGVRHEGLLQDALGLLYLDFADNRPDNHVMKYIIRQWNLKALPDPFEQKDQATISKLYKLFSSMSMFVEDYISKAASPNPPQAYLCLPQIADPNKGLYYKKHSFSPRHVTLDELTLPECHFLMWAFIKYDIIFKIQGPKAALVIDDNEQSAISKKAYEALTDCEHEALHSVLQYVDAVYGTLFTMSTRRSSRHTSNALQDKSANPVTLLYPDNLYFNPIRAFDDMMLPSQNVPTMLGYAHDVSDHGFDLLRALVLFANTTKPEDIRSWFYTIFSHWPRSRHRRPRNHRFAFLSRSCRRSINDRDGSLSSLLVQRLSPTHTSDSVSYPLSSWVMQRNIFRQRAWIFLDDTRLFQMGLGHFPTIEELGKQSTPAPGFEERKQLRHLQLCQFRTEAGIEDTQNEGREYSFGANDEDSIPRLFDPSSNREVTTFWQHI</sequence>
<organism evidence="1 2">
    <name type="scientific">Fusarium circinatum</name>
    <name type="common">Pitch canker fungus</name>
    <name type="synonym">Gibberella circinata</name>
    <dbReference type="NCBI Taxonomy" id="48490"/>
    <lineage>
        <taxon>Eukaryota</taxon>
        <taxon>Fungi</taxon>
        <taxon>Dikarya</taxon>
        <taxon>Ascomycota</taxon>
        <taxon>Pezizomycotina</taxon>
        <taxon>Sordariomycetes</taxon>
        <taxon>Hypocreomycetidae</taxon>
        <taxon>Hypocreales</taxon>
        <taxon>Nectriaceae</taxon>
        <taxon>Fusarium</taxon>
        <taxon>Fusarium fujikuroi species complex</taxon>
    </lineage>
</organism>
<reference evidence="1 2" key="2">
    <citation type="submission" date="2020-05" db="EMBL/GenBank/DDBJ databases">
        <title>Identification and distribution of gene clusters putatively required for synthesis of sphingolipid metabolism inhibitors in phylogenetically diverse species of the filamentous fungus Fusarium.</title>
        <authorList>
            <person name="Kim H.-S."/>
            <person name="Busman M."/>
            <person name="Brown D.W."/>
            <person name="Divon H."/>
            <person name="Uhlig S."/>
            <person name="Proctor R.H."/>
        </authorList>
    </citation>
    <scope>NUCLEOTIDE SEQUENCE [LARGE SCALE GENOMIC DNA]</scope>
    <source>
        <strain evidence="1 2">NRRL 25331</strain>
    </source>
</reference>
<name>A0A8H5WS37_FUSCI</name>
<reference evidence="2" key="1">
    <citation type="journal article" date="2020" name="BMC Genomics">
        <title>Correction to: Identification and distribution of gene clusters required for synthesis of sphingolipid metabolism inhibitors in diverse species of the filamentous fungus Fusarium.</title>
        <authorList>
            <person name="Kim H.S."/>
            <person name="Lohmar J.M."/>
            <person name="Busman M."/>
            <person name="Brown D.W."/>
            <person name="Naumann T.A."/>
            <person name="Divon H.H."/>
            <person name="Lysoe E."/>
            <person name="Uhlig S."/>
            <person name="Proctor R.H."/>
        </authorList>
    </citation>
    <scope>NUCLEOTIDE SEQUENCE [LARGE SCALE GENOMIC DNA]</scope>
    <source>
        <strain evidence="2">NRRL 25331</strain>
    </source>
</reference>
<protein>
    <submittedName>
        <fullName evidence="1">Uncharacterized protein</fullName>
    </submittedName>
</protein>
<comment type="caution">
    <text evidence="1">The sequence shown here is derived from an EMBL/GenBank/DDBJ whole genome shotgun (WGS) entry which is preliminary data.</text>
</comment>